<feature type="region of interest" description="Disordered" evidence="1">
    <location>
        <begin position="1"/>
        <end position="60"/>
    </location>
</feature>
<feature type="compositionally biased region" description="Low complexity" evidence="1">
    <location>
        <begin position="1"/>
        <end position="17"/>
    </location>
</feature>
<dbReference type="AlphaFoldDB" id="A0A6A1VCQ6"/>
<dbReference type="Proteomes" id="UP000516437">
    <property type="component" value="Chromosome 6"/>
</dbReference>
<keyword evidence="3" id="KW-1185">Reference proteome</keyword>
<name>A0A6A1VCQ6_9ROSI</name>
<evidence type="ECO:0000313" key="2">
    <source>
        <dbReference type="EMBL" id="KAB1210533.1"/>
    </source>
</evidence>
<evidence type="ECO:0000256" key="1">
    <source>
        <dbReference type="SAM" id="MobiDB-lite"/>
    </source>
</evidence>
<dbReference type="EMBL" id="RXIC02000024">
    <property type="protein sequence ID" value="KAB1210533.1"/>
    <property type="molecule type" value="Genomic_DNA"/>
</dbReference>
<evidence type="ECO:0000313" key="3">
    <source>
        <dbReference type="Proteomes" id="UP000516437"/>
    </source>
</evidence>
<gene>
    <name evidence="2" type="ORF">CJ030_MR6G010829</name>
</gene>
<organism evidence="2 3">
    <name type="scientific">Morella rubra</name>
    <name type="common">Chinese bayberry</name>
    <dbReference type="NCBI Taxonomy" id="262757"/>
    <lineage>
        <taxon>Eukaryota</taxon>
        <taxon>Viridiplantae</taxon>
        <taxon>Streptophyta</taxon>
        <taxon>Embryophyta</taxon>
        <taxon>Tracheophyta</taxon>
        <taxon>Spermatophyta</taxon>
        <taxon>Magnoliopsida</taxon>
        <taxon>eudicotyledons</taxon>
        <taxon>Gunneridae</taxon>
        <taxon>Pentapetalae</taxon>
        <taxon>rosids</taxon>
        <taxon>fabids</taxon>
        <taxon>Fagales</taxon>
        <taxon>Myricaceae</taxon>
        <taxon>Morella</taxon>
    </lineage>
</organism>
<sequence>MSGTNSPSSGGSHTSGGPNPGIGPGRPTSSFANLPPRRGQIMDRVLGLPPRSSSATASSN</sequence>
<comment type="caution">
    <text evidence="2">The sequence shown here is derived from an EMBL/GenBank/DDBJ whole genome shotgun (WGS) entry which is preliminary data.</text>
</comment>
<proteinExistence type="predicted"/>
<protein>
    <submittedName>
        <fullName evidence="2">Uncharacterized protein</fullName>
    </submittedName>
</protein>
<accession>A0A6A1VCQ6</accession>
<reference evidence="2 3" key="1">
    <citation type="journal article" date="2019" name="Plant Biotechnol. J.">
        <title>The red bayberry genome and genetic basis of sex determination.</title>
        <authorList>
            <person name="Jia H.M."/>
            <person name="Jia H.J."/>
            <person name="Cai Q.L."/>
            <person name="Wang Y."/>
            <person name="Zhao H.B."/>
            <person name="Yang W.F."/>
            <person name="Wang G.Y."/>
            <person name="Li Y.H."/>
            <person name="Zhan D.L."/>
            <person name="Shen Y.T."/>
            <person name="Niu Q.F."/>
            <person name="Chang L."/>
            <person name="Qiu J."/>
            <person name="Zhao L."/>
            <person name="Xie H.B."/>
            <person name="Fu W.Y."/>
            <person name="Jin J."/>
            <person name="Li X.W."/>
            <person name="Jiao Y."/>
            <person name="Zhou C.C."/>
            <person name="Tu T."/>
            <person name="Chai C.Y."/>
            <person name="Gao J.L."/>
            <person name="Fan L.J."/>
            <person name="van de Weg E."/>
            <person name="Wang J.Y."/>
            <person name="Gao Z.S."/>
        </authorList>
    </citation>
    <scope>NUCLEOTIDE SEQUENCE [LARGE SCALE GENOMIC DNA]</scope>
    <source>
        <tissue evidence="2">Leaves</tissue>
    </source>
</reference>
<feature type="compositionally biased region" description="Polar residues" evidence="1">
    <location>
        <begin position="51"/>
        <end position="60"/>
    </location>
</feature>